<dbReference type="Proteomes" id="UP000076881">
    <property type="component" value="Unassembled WGS sequence"/>
</dbReference>
<accession>A0A168BFM3</accession>
<dbReference type="Pfam" id="PF17168">
    <property type="entry name" value="DUF5127"/>
    <property type="match status" value="1"/>
</dbReference>
<dbReference type="AlphaFoldDB" id="A0A168BFM3"/>
<proteinExistence type="predicted"/>
<feature type="domain" description="Glutaminase A N-terminal" evidence="3">
    <location>
        <begin position="105"/>
        <end position="356"/>
    </location>
</feature>
<keyword evidence="5" id="KW-1185">Reference proteome</keyword>
<dbReference type="SUPFAM" id="SSF48208">
    <property type="entry name" value="Six-hairpin glycosidases"/>
    <property type="match status" value="1"/>
</dbReference>
<dbReference type="OrthoDB" id="431715at2759"/>
<organism evidence="4 5">
    <name type="scientific">Akanthomyces lecanii RCEF 1005</name>
    <dbReference type="NCBI Taxonomy" id="1081108"/>
    <lineage>
        <taxon>Eukaryota</taxon>
        <taxon>Fungi</taxon>
        <taxon>Dikarya</taxon>
        <taxon>Ascomycota</taxon>
        <taxon>Pezizomycotina</taxon>
        <taxon>Sordariomycetes</taxon>
        <taxon>Hypocreomycetidae</taxon>
        <taxon>Hypocreales</taxon>
        <taxon>Cordycipitaceae</taxon>
        <taxon>Akanthomyces</taxon>
        <taxon>Cordyceps confragosa</taxon>
    </lineage>
</organism>
<keyword evidence="1" id="KW-0732">Signal</keyword>
<dbReference type="PANTHER" id="PTHR31987:SF1">
    <property type="entry name" value="GLUTAMINASE A"/>
    <property type="match status" value="1"/>
</dbReference>
<dbReference type="PANTHER" id="PTHR31987">
    <property type="entry name" value="GLUTAMINASE A-RELATED"/>
    <property type="match status" value="1"/>
</dbReference>
<feature type="signal peptide" evidence="1">
    <location>
        <begin position="1"/>
        <end position="20"/>
    </location>
</feature>
<protein>
    <submittedName>
        <fullName evidence="4">Glutaminase GtaA</fullName>
    </submittedName>
</protein>
<dbReference type="Pfam" id="PF16335">
    <property type="entry name" value="GtaA_6_Hairpin"/>
    <property type="match status" value="1"/>
</dbReference>
<evidence type="ECO:0000256" key="1">
    <source>
        <dbReference type="SAM" id="SignalP"/>
    </source>
</evidence>
<dbReference type="InterPro" id="IPR032514">
    <property type="entry name" value="GtaA_central"/>
</dbReference>
<dbReference type="InterPro" id="IPR033433">
    <property type="entry name" value="GtaA_N"/>
</dbReference>
<evidence type="ECO:0000259" key="2">
    <source>
        <dbReference type="Pfam" id="PF16335"/>
    </source>
</evidence>
<dbReference type="InterPro" id="IPR008928">
    <property type="entry name" value="6-hairpin_glycosidase_sf"/>
</dbReference>
<evidence type="ECO:0000313" key="5">
    <source>
        <dbReference type="Proteomes" id="UP000076881"/>
    </source>
</evidence>
<dbReference type="InterPro" id="IPR052743">
    <property type="entry name" value="Glutaminase_GtaA"/>
</dbReference>
<feature type="domain" description="Glutaminase A central" evidence="2">
    <location>
        <begin position="362"/>
        <end position="706"/>
    </location>
</feature>
<feature type="chain" id="PRO_5007895664" evidence="1">
    <location>
        <begin position="21"/>
        <end position="709"/>
    </location>
</feature>
<dbReference type="EMBL" id="AZHF01000010">
    <property type="protein sequence ID" value="OAA70053.1"/>
    <property type="molecule type" value="Genomic_DNA"/>
</dbReference>
<sequence>MKFLQVAAAALLAIVGHTDAKSTFAPARPPAAPLAVRSPYLNVWLNGRTDGGESGILPNQWPRFWTEGVQGWQGFIKVDGKTYNWMGNHPSTDFADQTAQSYTSTKTEFVMNVGGKVELTVSFLSPVFPDDHIRQSIPFAYMNVEVKSIDGRSHSVQIYSDVSGGKYTRASGFNTDRPANTNNYTEFASGDNSALIQWEHQNVNGLHSHHFWRQNQDVFNEANDQASWGNWYWTTKDQRGVSYQIGQDTAVRSEFVNNGRLDGSIDSQFRAVSDRWPVFALSRDLGKVKGSVTTLFTIGIAQDEAIQFHGNGEQKGLPSLWKDEFSSEADLVNFFYNDYSYSLEHCLELDHRIESDSKAVAGQDYATITSLALRQFYGAIQLAGTKDNIKVFMKEISSDSDIQTVDVLFPAFPAMVYLNHDLIKWSLEPLLEYQKSGRYPNKWAVHDLGRYPRALGYDAGNDEPMPLEECGNMIIMMLAYAQRSGDNKWLADNWDLLTRWANYLIEDAKIPAHQLSTDDFAGQLANQTNLAIKGIIALEAMSEISVRAGHDDQKQHYSDIAHDYYGFWSEHGINHNATTPHSTLAYNDMESYGLLYNLWGDKVLKLGFIPEEVYKMQSAWYPHVANEYGMVLDTRGTLTKTDWEIFAASMAEESTKMQFVKLIAKWINETKTWRALTDLYDTKDGGYPRGIEFTARPVVGGLFAILALR</sequence>
<reference evidence="4 5" key="1">
    <citation type="journal article" date="2016" name="Genome Biol. Evol.">
        <title>Divergent and convergent evolution of fungal pathogenicity.</title>
        <authorList>
            <person name="Shang Y."/>
            <person name="Xiao G."/>
            <person name="Zheng P."/>
            <person name="Cen K."/>
            <person name="Zhan S."/>
            <person name="Wang C."/>
        </authorList>
    </citation>
    <scope>NUCLEOTIDE SEQUENCE [LARGE SCALE GENOMIC DNA]</scope>
    <source>
        <strain evidence="4 5">RCEF 1005</strain>
    </source>
</reference>
<evidence type="ECO:0000313" key="4">
    <source>
        <dbReference type="EMBL" id="OAA70053.1"/>
    </source>
</evidence>
<dbReference type="GO" id="GO:0005975">
    <property type="term" value="P:carbohydrate metabolic process"/>
    <property type="evidence" value="ECO:0007669"/>
    <property type="project" value="InterPro"/>
</dbReference>
<comment type="caution">
    <text evidence="4">The sequence shown here is derived from an EMBL/GenBank/DDBJ whole genome shotgun (WGS) entry which is preliminary data.</text>
</comment>
<evidence type="ECO:0000259" key="3">
    <source>
        <dbReference type="Pfam" id="PF17168"/>
    </source>
</evidence>
<dbReference type="STRING" id="1081108.A0A168BFM3"/>
<gene>
    <name evidence="4" type="ORF">LEL_09869</name>
</gene>
<name>A0A168BFM3_CORDF</name>